<organism evidence="1 2">
    <name type="scientific">Lentilactobacillus kosonis</name>
    <dbReference type="NCBI Taxonomy" id="2810561"/>
    <lineage>
        <taxon>Bacteria</taxon>
        <taxon>Bacillati</taxon>
        <taxon>Bacillota</taxon>
        <taxon>Bacilli</taxon>
        <taxon>Lactobacillales</taxon>
        <taxon>Lactobacillaceae</taxon>
        <taxon>Lentilactobacillus</taxon>
    </lineage>
</organism>
<dbReference type="Proteomes" id="UP000286974">
    <property type="component" value="Unassembled WGS sequence"/>
</dbReference>
<evidence type="ECO:0000313" key="1">
    <source>
        <dbReference type="EMBL" id="GAY72217.1"/>
    </source>
</evidence>
<proteinExistence type="predicted"/>
<name>A0A401FIQ6_9LACO</name>
<dbReference type="AlphaFoldDB" id="A0A401FIQ6"/>
<comment type="caution">
    <text evidence="1">The sequence shown here is derived from an EMBL/GenBank/DDBJ whole genome shotgun (WGS) entry which is preliminary data.</text>
</comment>
<protein>
    <submittedName>
        <fullName evidence="1">Uncharacterized protein</fullName>
    </submittedName>
</protein>
<accession>A0A401FIQ6</accession>
<dbReference type="EMBL" id="BEXA01000001">
    <property type="protein sequence ID" value="GAY72217.1"/>
    <property type="molecule type" value="Genomic_DNA"/>
</dbReference>
<gene>
    <name evidence="1" type="ORF">NBRC111893_363</name>
</gene>
<keyword evidence="2" id="KW-1185">Reference proteome</keyword>
<reference evidence="1 2" key="1">
    <citation type="submission" date="2017-11" db="EMBL/GenBank/DDBJ databases">
        <title>Draft Genome Sequence of Lactobacillus curieae NBRC 111893 isolated from Koso, a Japanese sugar-Vegetable Fermented Beverage.</title>
        <authorList>
            <person name="Chiou T.Y."/>
            <person name="Oshima K."/>
            <person name="Suda W."/>
            <person name="Hattori M."/>
            <person name="Takahashi T."/>
        </authorList>
    </citation>
    <scope>NUCLEOTIDE SEQUENCE [LARGE SCALE GENOMIC DNA]</scope>
    <source>
        <strain evidence="1 2">NBRC111893</strain>
    </source>
</reference>
<evidence type="ECO:0000313" key="2">
    <source>
        <dbReference type="Proteomes" id="UP000286974"/>
    </source>
</evidence>
<sequence>MLFRVMHYPQNTFPKTPYLSALKKNISEFKFNFFVSASI</sequence>